<evidence type="ECO:0000256" key="2">
    <source>
        <dbReference type="ARBA" id="ARBA00022448"/>
    </source>
</evidence>
<dbReference type="Gene3D" id="1.10.287.470">
    <property type="entry name" value="Helix hairpin bin"/>
    <property type="match status" value="1"/>
</dbReference>
<organism evidence="4 5">
    <name type="scientific">Methylovulum psychrotolerans</name>
    <dbReference type="NCBI Taxonomy" id="1704499"/>
    <lineage>
        <taxon>Bacteria</taxon>
        <taxon>Pseudomonadati</taxon>
        <taxon>Pseudomonadota</taxon>
        <taxon>Gammaproteobacteria</taxon>
        <taxon>Methylococcales</taxon>
        <taxon>Methylococcaceae</taxon>
        <taxon>Methylovulum</taxon>
    </lineage>
</organism>
<sequence>MSRNKNTIMIGTNMANGLKRLPLIVGLLILSPPALALDNTIKLSAEHSNNLGVTLGKLVPVTQVPILYAPAKIVVPPAHEYVVSSSQAGLITQLAAAVGDKVKQGEVLATLNSPDLLSMQQLFLKAASELGLSEMAYQRDKKLFDDGVIPERRWQETHSQYTALQAVANEHQQLLEIAGMTRAEIDTLRKTRHLSGMLAIHAPITGVVLERPVMAGTRVDNLTPLYRIANLDELWLELNIPQERIGELKIGDKVLVEKPADSQTAGQHPGALPITAHITLLGQAVNPDNQTILVRAAIKGAQTDIRPGQRINTQIIQPHSQAVFAVPNTAIAQQAGKAYLFVQTPEGFRASPITVIGKQGEETTFSGDFTGSETIAITGAVALKANWLGLGSGE</sequence>
<feature type="domain" description="CzcB-like barrel-sandwich hybrid" evidence="3">
    <location>
        <begin position="82"/>
        <end position="230"/>
    </location>
</feature>
<dbReference type="Gene3D" id="2.40.50.100">
    <property type="match status" value="1"/>
</dbReference>
<dbReference type="PANTHER" id="PTHR30097">
    <property type="entry name" value="CATION EFFLUX SYSTEM PROTEIN CUSB"/>
    <property type="match status" value="1"/>
</dbReference>
<keyword evidence="2" id="KW-0813">Transport</keyword>
<dbReference type="NCBIfam" id="TIGR01730">
    <property type="entry name" value="RND_mfp"/>
    <property type="match status" value="1"/>
</dbReference>
<evidence type="ECO:0000259" key="3">
    <source>
        <dbReference type="Pfam" id="PF25973"/>
    </source>
</evidence>
<dbReference type="GO" id="GO:0016020">
    <property type="term" value="C:membrane"/>
    <property type="evidence" value="ECO:0007669"/>
    <property type="project" value="InterPro"/>
</dbReference>
<keyword evidence="5" id="KW-1185">Reference proteome</keyword>
<dbReference type="PANTHER" id="PTHR30097:SF4">
    <property type="entry name" value="SLR6042 PROTEIN"/>
    <property type="match status" value="1"/>
</dbReference>
<dbReference type="Proteomes" id="UP000197019">
    <property type="component" value="Chromosome"/>
</dbReference>
<proteinExistence type="inferred from homology"/>
<dbReference type="AlphaFoldDB" id="A0A1Z4C187"/>
<evidence type="ECO:0000256" key="1">
    <source>
        <dbReference type="ARBA" id="ARBA00009477"/>
    </source>
</evidence>
<protein>
    <submittedName>
        <fullName evidence="4">Efflux transporter periplasmic adaptor subunit</fullName>
    </submittedName>
</protein>
<name>A0A1Z4C187_9GAMM</name>
<comment type="similarity">
    <text evidence="1">Belongs to the membrane fusion protein (MFP) (TC 8.A.1) family.</text>
</comment>
<dbReference type="InterPro" id="IPR006143">
    <property type="entry name" value="RND_pump_MFP"/>
</dbReference>
<accession>A0A1Z4C187</accession>
<dbReference type="EMBL" id="CP022129">
    <property type="protein sequence ID" value="ASF47285.1"/>
    <property type="molecule type" value="Genomic_DNA"/>
</dbReference>
<reference evidence="4 5" key="1">
    <citation type="submission" date="2017-06" db="EMBL/GenBank/DDBJ databases">
        <title>Genome Sequencing of the methanotroph Methylovulum psychrotolerants str. HV10-M2 isolated from a high-altitude environment.</title>
        <authorList>
            <person name="Mateos-Rivera A."/>
        </authorList>
    </citation>
    <scope>NUCLEOTIDE SEQUENCE [LARGE SCALE GENOMIC DNA]</scope>
    <source>
        <strain evidence="4 5">HV10_M2</strain>
    </source>
</reference>
<gene>
    <name evidence="4" type="ORF">CEK71_15080</name>
</gene>
<dbReference type="GO" id="GO:0060003">
    <property type="term" value="P:copper ion export"/>
    <property type="evidence" value="ECO:0007669"/>
    <property type="project" value="TreeGrafter"/>
</dbReference>
<dbReference type="InterPro" id="IPR051909">
    <property type="entry name" value="MFP_Cation_Efflux"/>
</dbReference>
<dbReference type="Pfam" id="PF25973">
    <property type="entry name" value="BSH_CzcB"/>
    <property type="match status" value="1"/>
</dbReference>
<dbReference type="GO" id="GO:0015679">
    <property type="term" value="P:plasma membrane copper ion transport"/>
    <property type="evidence" value="ECO:0007669"/>
    <property type="project" value="TreeGrafter"/>
</dbReference>
<dbReference type="GO" id="GO:0030288">
    <property type="term" value="C:outer membrane-bounded periplasmic space"/>
    <property type="evidence" value="ECO:0007669"/>
    <property type="project" value="TreeGrafter"/>
</dbReference>
<dbReference type="Gene3D" id="2.40.420.20">
    <property type="match status" value="1"/>
</dbReference>
<dbReference type="SUPFAM" id="SSF111369">
    <property type="entry name" value="HlyD-like secretion proteins"/>
    <property type="match status" value="1"/>
</dbReference>
<dbReference type="InterPro" id="IPR058647">
    <property type="entry name" value="BSH_CzcB-like"/>
</dbReference>
<dbReference type="Gene3D" id="2.40.30.170">
    <property type="match status" value="1"/>
</dbReference>
<evidence type="ECO:0000313" key="5">
    <source>
        <dbReference type="Proteomes" id="UP000197019"/>
    </source>
</evidence>
<dbReference type="GO" id="GO:0022857">
    <property type="term" value="F:transmembrane transporter activity"/>
    <property type="evidence" value="ECO:0007669"/>
    <property type="project" value="InterPro"/>
</dbReference>
<dbReference type="OrthoDB" id="9806939at2"/>
<dbReference type="GO" id="GO:0046914">
    <property type="term" value="F:transition metal ion binding"/>
    <property type="evidence" value="ECO:0007669"/>
    <property type="project" value="TreeGrafter"/>
</dbReference>
<evidence type="ECO:0000313" key="4">
    <source>
        <dbReference type="EMBL" id="ASF47285.1"/>
    </source>
</evidence>
<dbReference type="KEGG" id="mpsy:CEK71_15080"/>